<evidence type="ECO:0000256" key="6">
    <source>
        <dbReference type="ARBA" id="ARBA00023136"/>
    </source>
</evidence>
<dbReference type="SMART" id="SM01265">
    <property type="entry name" value="Mab-21"/>
    <property type="match status" value="1"/>
</dbReference>
<keyword evidence="4" id="KW-1133">Transmembrane helix</keyword>
<evidence type="ECO:0000256" key="1">
    <source>
        <dbReference type="ARBA" id="ARBA00004572"/>
    </source>
</evidence>
<evidence type="ECO:0008006" key="11">
    <source>
        <dbReference type="Google" id="ProtNLM"/>
    </source>
</evidence>
<dbReference type="Proteomes" id="UP001529510">
    <property type="component" value="Unassembled WGS sequence"/>
</dbReference>
<evidence type="ECO:0000256" key="2">
    <source>
        <dbReference type="ARBA" id="ARBA00022692"/>
    </source>
</evidence>
<feature type="domain" description="Mab-21-like HhH/H2TH-like" evidence="7">
    <location>
        <begin position="167"/>
        <end position="254"/>
    </location>
</feature>
<sequence length="272" mass="30826">VVTADHAQLMVPMILEKNLWSSIPGEDTIMNLPGFWLVRRENLEYFPRGSSYWDRCMVGGYLSPKSVLEVFEKLVAGSINWPAIGSVLDYVIRPVVPSETLTLEVQYETDRRLYVDFLPLLVMEDGVSLIAKPHRLAAERHENLWRQSFRVAETAKLRALDQEDSGCRYACLKVIKAVCKLNPALARLNASQLTNAILLLSEQEGDWTQEALADRFMQLLRALVGHLEAGRLPCIFNLKVNLFCELTPQEIDELGYTLYCALSDPESLLRTV</sequence>
<evidence type="ECO:0000313" key="10">
    <source>
        <dbReference type="Proteomes" id="UP001529510"/>
    </source>
</evidence>
<proteinExistence type="predicted"/>
<comment type="caution">
    <text evidence="9">The sequence shown here is derived from an EMBL/GenBank/DDBJ whole genome shotgun (WGS) entry which is preliminary data.</text>
</comment>
<evidence type="ECO:0000259" key="7">
    <source>
        <dbReference type="Pfam" id="PF20266"/>
    </source>
</evidence>
<keyword evidence="6" id="KW-0472">Membrane</keyword>
<dbReference type="AlphaFoldDB" id="A0ABD0RIH4"/>
<dbReference type="InterPro" id="IPR045909">
    <property type="entry name" value="MID49/MID51"/>
</dbReference>
<keyword evidence="2" id="KW-0812">Transmembrane</keyword>
<dbReference type="InterPro" id="IPR049097">
    <property type="entry name" value="MID51-like_C"/>
</dbReference>
<gene>
    <name evidence="9" type="ORF">M9458_006870</name>
</gene>
<evidence type="ECO:0000256" key="5">
    <source>
        <dbReference type="ARBA" id="ARBA00023128"/>
    </source>
</evidence>
<organism evidence="9 10">
    <name type="scientific">Cirrhinus mrigala</name>
    <name type="common">Mrigala</name>
    <dbReference type="NCBI Taxonomy" id="683832"/>
    <lineage>
        <taxon>Eukaryota</taxon>
        <taxon>Metazoa</taxon>
        <taxon>Chordata</taxon>
        <taxon>Craniata</taxon>
        <taxon>Vertebrata</taxon>
        <taxon>Euteleostomi</taxon>
        <taxon>Actinopterygii</taxon>
        <taxon>Neopterygii</taxon>
        <taxon>Teleostei</taxon>
        <taxon>Ostariophysi</taxon>
        <taxon>Cypriniformes</taxon>
        <taxon>Cyprinidae</taxon>
        <taxon>Labeoninae</taxon>
        <taxon>Labeonini</taxon>
        <taxon>Cirrhinus</taxon>
    </lineage>
</organism>
<dbReference type="GO" id="GO:0005741">
    <property type="term" value="C:mitochondrial outer membrane"/>
    <property type="evidence" value="ECO:0007669"/>
    <property type="project" value="UniProtKB-SubCell"/>
</dbReference>
<keyword evidence="5" id="KW-0496">Mitochondrion</keyword>
<evidence type="ECO:0000256" key="3">
    <source>
        <dbReference type="ARBA" id="ARBA00022787"/>
    </source>
</evidence>
<evidence type="ECO:0000259" key="8">
    <source>
        <dbReference type="Pfam" id="PF21297"/>
    </source>
</evidence>
<keyword evidence="3" id="KW-1000">Mitochondrion outer membrane</keyword>
<keyword evidence="10" id="KW-1185">Reference proteome</keyword>
<dbReference type="EMBL" id="JAMKFB020000003">
    <property type="protein sequence ID" value="KAL0198330.1"/>
    <property type="molecule type" value="Genomic_DNA"/>
</dbReference>
<reference evidence="9 10" key="1">
    <citation type="submission" date="2024-05" db="EMBL/GenBank/DDBJ databases">
        <title>Genome sequencing and assembly of Indian major carp, Cirrhinus mrigala (Hamilton, 1822).</title>
        <authorList>
            <person name="Mohindra V."/>
            <person name="Chowdhury L.M."/>
            <person name="Lal K."/>
            <person name="Jena J.K."/>
        </authorList>
    </citation>
    <scope>NUCLEOTIDE SEQUENCE [LARGE SCALE GENOMIC DNA]</scope>
    <source>
        <strain evidence="9">CM1030</strain>
        <tissue evidence="9">Blood</tissue>
    </source>
</reference>
<name>A0ABD0RIH4_CIRMR</name>
<dbReference type="Pfam" id="PF20266">
    <property type="entry name" value="Mab-21_C"/>
    <property type="match status" value="1"/>
</dbReference>
<dbReference type="Pfam" id="PF21297">
    <property type="entry name" value="MID51-like_C"/>
    <property type="match status" value="1"/>
</dbReference>
<evidence type="ECO:0000256" key="4">
    <source>
        <dbReference type="ARBA" id="ARBA00022989"/>
    </source>
</evidence>
<dbReference type="InterPro" id="IPR024810">
    <property type="entry name" value="MAB21L/cGLR"/>
</dbReference>
<feature type="non-terminal residue" evidence="9">
    <location>
        <position position="1"/>
    </location>
</feature>
<dbReference type="PANTHER" id="PTHR16451">
    <property type="entry name" value="MITOCHONDRIAL DYNAMICS PROTEINS 49/51 FAMILY MEMBER"/>
    <property type="match status" value="1"/>
</dbReference>
<comment type="subcellular location">
    <subcellularLocation>
        <location evidence="1">Mitochondrion outer membrane</location>
        <topology evidence="1">Single-pass membrane protein</topology>
    </subcellularLocation>
</comment>
<accession>A0ABD0RIH4</accession>
<protein>
    <recommendedName>
        <fullName evidence="11">Mab-21-like HhH/H2TH-like domain-containing protein</fullName>
    </recommendedName>
</protein>
<dbReference type="PANTHER" id="PTHR16451:SF14">
    <property type="entry name" value="MITOCHONDRIAL DYNAMICS PROTEIN MID51"/>
    <property type="match status" value="1"/>
</dbReference>
<evidence type="ECO:0000313" key="9">
    <source>
        <dbReference type="EMBL" id="KAL0198330.1"/>
    </source>
</evidence>
<feature type="domain" description="Mitochondrial dynamics protein MID51-like C-terminal" evidence="8">
    <location>
        <begin position="1"/>
        <end position="153"/>
    </location>
</feature>
<dbReference type="InterPro" id="IPR046906">
    <property type="entry name" value="Mab-21_HhH/H2TH-like"/>
</dbReference>
<dbReference type="FunFam" id="1.10.1410.40:FF:000003">
    <property type="entry name" value="Mitochondrial dynamics protein MID51"/>
    <property type="match status" value="1"/>
</dbReference>
<dbReference type="Gene3D" id="3.30.460.90">
    <property type="match status" value="1"/>
</dbReference>
<dbReference type="Gene3D" id="1.10.1410.40">
    <property type="match status" value="1"/>
</dbReference>